<dbReference type="Proteomes" id="UP000009222">
    <property type="component" value="Chromosome"/>
</dbReference>
<keyword evidence="2" id="KW-1185">Reference proteome</keyword>
<reference evidence="1" key="2">
    <citation type="journal article" date="2011" name="ISME J.">
        <title>RNA-seq reveals cooperative metabolic interactions between two termite-gut spirochete species in co-culture.</title>
        <authorList>
            <person name="Rosenthal A.Z."/>
            <person name="Matson E.G."/>
            <person name="Eldar A."/>
            <person name="Leadbetter J.R."/>
        </authorList>
    </citation>
    <scope>NUCLEOTIDE SEQUENCE [LARGE SCALE GENOMIC DNA]</scope>
    <source>
        <strain evidence="1">ZAS-9</strain>
    </source>
</reference>
<organism evidence="1 2">
    <name type="scientific">Leadbettera azotonutricia (strain ATCC BAA-888 / DSM 13862 / ZAS-9)</name>
    <name type="common">Treponema azotonutricium</name>
    <dbReference type="NCBI Taxonomy" id="545695"/>
    <lineage>
        <taxon>Bacteria</taxon>
        <taxon>Pseudomonadati</taxon>
        <taxon>Spirochaetota</taxon>
        <taxon>Spirochaetia</taxon>
        <taxon>Spirochaetales</taxon>
        <taxon>Breznakiellaceae</taxon>
        <taxon>Leadbettera</taxon>
    </lineage>
</organism>
<reference evidence="1" key="1">
    <citation type="submission" date="2009-12" db="EMBL/GenBank/DDBJ databases">
        <authorList>
            <person name="Tetu S.G."/>
            <person name="Matson E."/>
            <person name="Ren Q."/>
            <person name="Seshadri R."/>
            <person name="Elbourne L."/>
            <person name="Hassan K.A."/>
            <person name="Durkin A."/>
            <person name="Radune D."/>
            <person name="Mohamoud Y."/>
            <person name="Shay R."/>
            <person name="Jin S."/>
            <person name="Zhang X."/>
            <person name="Lucey K."/>
            <person name="Ballor N.R."/>
            <person name="Ottesen E."/>
            <person name="Rosenthal R."/>
            <person name="Allen A."/>
            <person name="Leadbetter J.R."/>
            <person name="Paulsen I.T."/>
        </authorList>
    </citation>
    <scope>NUCLEOTIDE SEQUENCE</scope>
    <source>
        <strain evidence="1">ZAS-9</strain>
    </source>
</reference>
<dbReference type="InParanoid" id="F5Y814"/>
<name>F5Y814_LEAAZ</name>
<accession>F5Y814</accession>
<protein>
    <recommendedName>
        <fullName evidence="3">Porin</fullName>
    </recommendedName>
</protein>
<dbReference type="RefSeq" id="WP_015709761.1">
    <property type="nucleotide sequence ID" value="NC_015577.1"/>
</dbReference>
<dbReference type="AlphaFoldDB" id="F5Y814"/>
<sequence length="415" mass="45059">MKKIFGFIMVLTAIGLIAGGGLFAQELKFDGYVNSGLGLVITDQTETAKYPYITAFGVDSNQYGYRFRLNGAYTNEAGNAGAKFRFQSQARSDIFFTIPYAFLWTKFADNVVTLSGGLVDDSTWTTAGFVLADDQGEGLGALAKVTPISGLDIGAGAYVISIGTGDANQNLLSSLANNRIDWYNAKYVFNLGYTLPDTVKFLATYRTVNRSNGSGQSSRAIVSIDLRAVENLTAVLEVEADNLQDFKALKNGEKDAWYNTLDSTTSGSKTPIGSSGKVNFFETLGYKIDSLGFGLNAVQYISLASDTDPGLVFNPWVSYTLGSVVPRLDVIYFTGGNSALNTTGNSNGKYHRTGWNVVYDKDYTLLSFRPSAKFNLDPKTFIELGDLINIEKVAEGTGTTSRITNVFYVDFKLAF</sequence>
<dbReference type="HOGENOM" id="CLU_662117_0_0_12"/>
<gene>
    <name evidence="1" type="ordered locus">TREAZ_2292</name>
</gene>
<dbReference type="eggNOG" id="ENOG5032AU2">
    <property type="taxonomic scope" value="Bacteria"/>
</dbReference>
<dbReference type="STRING" id="545695.TREAZ_2292"/>
<dbReference type="KEGG" id="taz:TREAZ_2292"/>
<evidence type="ECO:0000313" key="1">
    <source>
        <dbReference type="EMBL" id="AEF80059.1"/>
    </source>
</evidence>
<dbReference type="EMBL" id="CP001841">
    <property type="protein sequence ID" value="AEF80059.1"/>
    <property type="molecule type" value="Genomic_DNA"/>
</dbReference>
<dbReference type="OrthoDB" id="9830245at2"/>
<proteinExistence type="predicted"/>
<evidence type="ECO:0000313" key="2">
    <source>
        <dbReference type="Proteomes" id="UP000009222"/>
    </source>
</evidence>
<evidence type="ECO:0008006" key="3">
    <source>
        <dbReference type="Google" id="ProtNLM"/>
    </source>
</evidence>